<feature type="compositionally biased region" description="Polar residues" evidence="1">
    <location>
        <begin position="1"/>
        <end position="13"/>
    </location>
</feature>
<dbReference type="EMBL" id="JBAHYK010000335">
    <property type="protein sequence ID" value="KAL0575108.1"/>
    <property type="molecule type" value="Genomic_DNA"/>
</dbReference>
<dbReference type="Proteomes" id="UP001465976">
    <property type="component" value="Unassembled WGS sequence"/>
</dbReference>
<accession>A0ABR3FJ40</accession>
<evidence type="ECO:0000313" key="3">
    <source>
        <dbReference type="Proteomes" id="UP001465976"/>
    </source>
</evidence>
<keyword evidence="3" id="KW-1185">Reference proteome</keyword>
<evidence type="ECO:0000256" key="1">
    <source>
        <dbReference type="SAM" id="MobiDB-lite"/>
    </source>
</evidence>
<name>A0ABR3FJ40_9AGAR</name>
<gene>
    <name evidence="2" type="ORF">V5O48_006858</name>
</gene>
<organism evidence="2 3">
    <name type="scientific">Marasmius crinis-equi</name>
    <dbReference type="NCBI Taxonomy" id="585013"/>
    <lineage>
        <taxon>Eukaryota</taxon>
        <taxon>Fungi</taxon>
        <taxon>Dikarya</taxon>
        <taxon>Basidiomycota</taxon>
        <taxon>Agaricomycotina</taxon>
        <taxon>Agaricomycetes</taxon>
        <taxon>Agaricomycetidae</taxon>
        <taxon>Agaricales</taxon>
        <taxon>Marasmiineae</taxon>
        <taxon>Marasmiaceae</taxon>
        <taxon>Marasmius</taxon>
    </lineage>
</organism>
<protein>
    <submittedName>
        <fullName evidence="2">Uncharacterized protein</fullName>
    </submittedName>
</protein>
<proteinExistence type="predicted"/>
<comment type="caution">
    <text evidence="2">The sequence shown here is derived from an EMBL/GenBank/DDBJ whole genome shotgun (WGS) entry which is preliminary data.</text>
</comment>
<evidence type="ECO:0000313" key="2">
    <source>
        <dbReference type="EMBL" id="KAL0575108.1"/>
    </source>
</evidence>
<sequence length="213" mass="22754">MSDSEINNNTVNKSVEDAPQASQEGPLQVEQIARMVEDVMARRLDTVLDQAVADKVPGFLNRLLSAMRDRLETNTGAQPASNVTNTTPADNNQTVAAPVANNAQANPPAATGCNATIVNALTCTHCGMPVPLCSGDERWYAVWRARRIGWVKGADIVTDLTLGVRGAGFKFCANEAAARAIYLEKQAMHASAVLPDNTDVSFDLASERGVLFP</sequence>
<feature type="region of interest" description="Disordered" evidence="1">
    <location>
        <begin position="1"/>
        <end position="26"/>
    </location>
</feature>
<reference evidence="2 3" key="1">
    <citation type="submission" date="2024-02" db="EMBL/GenBank/DDBJ databases">
        <title>A draft genome for the cacao thread blight pathogen Marasmius crinis-equi.</title>
        <authorList>
            <person name="Cohen S.P."/>
            <person name="Baruah I.K."/>
            <person name="Amoako-Attah I."/>
            <person name="Bukari Y."/>
            <person name="Meinhardt L.W."/>
            <person name="Bailey B.A."/>
        </authorList>
    </citation>
    <scope>NUCLEOTIDE SEQUENCE [LARGE SCALE GENOMIC DNA]</scope>
    <source>
        <strain evidence="2 3">GH-76</strain>
    </source>
</reference>